<dbReference type="InterPro" id="IPR019289">
    <property type="entry name" value="Phage_tail_E/E"/>
</dbReference>
<organism evidence="1">
    <name type="scientific">bioreactor metagenome</name>
    <dbReference type="NCBI Taxonomy" id="1076179"/>
    <lineage>
        <taxon>unclassified sequences</taxon>
        <taxon>metagenomes</taxon>
        <taxon>ecological metagenomes</taxon>
    </lineage>
</organism>
<name>A0A645CLS4_9ZZZZ</name>
<proteinExistence type="predicted"/>
<comment type="caution">
    <text evidence="1">The sequence shown here is derived from an EMBL/GenBank/DDBJ whole genome shotgun (WGS) entry which is preliminary data.</text>
</comment>
<evidence type="ECO:0000313" key="1">
    <source>
        <dbReference type="EMBL" id="MPM77732.1"/>
    </source>
</evidence>
<sequence>METITLTKAITVKGKEVDKIELDFNSVTGQDMINAETEARAAGDQSPSVLLSMKYQAALAAKIIGISYDDVIGLPGEDFKKIVLPVANFLLS</sequence>
<dbReference type="EMBL" id="VSSQ01028141">
    <property type="protein sequence ID" value="MPM77732.1"/>
    <property type="molecule type" value="Genomic_DNA"/>
</dbReference>
<reference evidence="1" key="1">
    <citation type="submission" date="2019-08" db="EMBL/GenBank/DDBJ databases">
        <authorList>
            <person name="Kucharzyk K."/>
            <person name="Murdoch R.W."/>
            <person name="Higgins S."/>
            <person name="Loffler F."/>
        </authorList>
    </citation>
    <scope>NUCLEOTIDE SEQUENCE</scope>
</reference>
<gene>
    <name evidence="1" type="ORF">SDC9_124740</name>
</gene>
<accession>A0A645CLS4</accession>
<dbReference type="AlphaFoldDB" id="A0A645CLS4"/>
<protein>
    <recommendedName>
        <fullName evidence="2">Phage tail assembly protein</fullName>
    </recommendedName>
</protein>
<dbReference type="Pfam" id="PF10109">
    <property type="entry name" value="Phage_TAC_7"/>
    <property type="match status" value="1"/>
</dbReference>
<evidence type="ECO:0008006" key="2">
    <source>
        <dbReference type="Google" id="ProtNLM"/>
    </source>
</evidence>